<name>A0A2H5XG49_9BACT</name>
<accession>A0A2H5XG49</accession>
<proteinExistence type="predicted"/>
<dbReference type="EMBL" id="BEHT01000055">
    <property type="protein sequence ID" value="GBD00164.1"/>
    <property type="molecule type" value="Genomic_DNA"/>
</dbReference>
<dbReference type="Proteomes" id="UP000236173">
    <property type="component" value="Unassembled WGS sequence"/>
</dbReference>
<evidence type="ECO:0008006" key="3">
    <source>
        <dbReference type="Google" id="ProtNLM"/>
    </source>
</evidence>
<organism evidence="1 2">
    <name type="scientific">Candidatus Fervidibacter japonicus</name>
    <dbReference type="NCBI Taxonomy" id="2035412"/>
    <lineage>
        <taxon>Bacteria</taxon>
        <taxon>Candidatus Fervidibacterota</taxon>
        <taxon>Candidatus Fervidibacter</taxon>
    </lineage>
</organism>
<dbReference type="AlphaFoldDB" id="A0A2H5XG49"/>
<protein>
    <recommendedName>
        <fullName evidence="3">Ig-like domain-containing protein</fullName>
    </recommendedName>
</protein>
<sequence length="94" mass="10368">MAFRIAEMSVTPSPLRPGVFAHARCRVEADVEVRRVYAMLPDGSTVEFQRINPTEFELTQQVPWDAPTGTYPVTIIAEAVSGERTFATATINIA</sequence>
<reference evidence="2" key="1">
    <citation type="submission" date="2017-09" db="EMBL/GenBank/DDBJ databases">
        <title>Metaegenomics of thermophilic ammonia-oxidizing enrichment culture.</title>
        <authorList>
            <person name="Kato S."/>
            <person name="Suzuki K."/>
        </authorList>
    </citation>
    <scope>NUCLEOTIDE SEQUENCE [LARGE SCALE GENOMIC DNA]</scope>
</reference>
<evidence type="ECO:0000313" key="1">
    <source>
        <dbReference type="EMBL" id="GBD00164.1"/>
    </source>
</evidence>
<evidence type="ECO:0000313" key="2">
    <source>
        <dbReference type="Proteomes" id="UP000236173"/>
    </source>
</evidence>
<gene>
    <name evidence="1" type="ORF">HRbin17_02701</name>
</gene>
<comment type="caution">
    <text evidence="1">The sequence shown here is derived from an EMBL/GenBank/DDBJ whole genome shotgun (WGS) entry which is preliminary data.</text>
</comment>